<dbReference type="EnsemblProtists" id="EKX31660">
    <property type="protein sequence ID" value="EKX31660"/>
    <property type="gene ID" value="GUITHDRAFT_156517"/>
</dbReference>
<dbReference type="eggNOG" id="KOG2975">
    <property type="taxonomic scope" value="Eukaryota"/>
</dbReference>
<dbReference type="PANTHER" id="PTHR10540:SF6">
    <property type="entry name" value="EUKARYOTIC TRANSLATION INITIATION FACTOR 3 SUBUNIT F"/>
    <property type="match status" value="1"/>
</dbReference>
<accession>L1I715</accession>
<dbReference type="InterPro" id="IPR037518">
    <property type="entry name" value="MPN"/>
</dbReference>
<proteinExistence type="predicted"/>
<keyword evidence="2" id="KW-0396">Initiation factor</keyword>
<dbReference type="AlphaFoldDB" id="L1I715"/>
<evidence type="ECO:0000313" key="2">
    <source>
        <dbReference type="EMBL" id="EKX31660.1"/>
    </source>
</evidence>
<organism evidence="2">
    <name type="scientific">Guillardia theta (strain CCMP2712)</name>
    <name type="common">Cryptophyte</name>
    <dbReference type="NCBI Taxonomy" id="905079"/>
    <lineage>
        <taxon>Eukaryota</taxon>
        <taxon>Cryptophyceae</taxon>
        <taxon>Pyrenomonadales</taxon>
        <taxon>Geminigeraceae</taxon>
        <taxon>Guillardia</taxon>
    </lineage>
</organism>
<evidence type="ECO:0000259" key="1">
    <source>
        <dbReference type="PROSITE" id="PS50249"/>
    </source>
</evidence>
<dbReference type="Pfam" id="PF13012">
    <property type="entry name" value="MitMem_reg"/>
    <property type="match status" value="1"/>
</dbReference>
<evidence type="ECO:0000313" key="3">
    <source>
        <dbReference type="EnsemblProtists" id="EKX31660"/>
    </source>
</evidence>
<feature type="domain" description="MPN" evidence="1">
    <location>
        <begin position="16"/>
        <end position="156"/>
    </location>
</feature>
<dbReference type="GeneID" id="17288386"/>
<dbReference type="PROSITE" id="PS50249">
    <property type="entry name" value="MPN"/>
    <property type="match status" value="1"/>
</dbReference>
<name>L1I715_GUITC</name>
<dbReference type="GO" id="GO:0008237">
    <property type="term" value="F:metallopeptidase activity"/>
    <property type="evidence" value="ECO:0007669"/>
    <property type="project" value="InterPro"/>
</dbReference>
<dbReference type="STRING" id="905079.L1I715"/>
<reference evidence="3" key="3">
    <citation type="submission" date="2016-03" db="UniProtKB">
        <authorList>
            <consortium name="EnsemblProtists"/>
        </authorList>
    </citation>
    <scope>IDENTIFICATION</scope>
</reference>
<dbReference type="PANTHER" id="PTHR10540">
    <property type="entry name" value="EUKARYOTIC TRANSLATION INITIATION FACTOR 3 SUBUNIT F-RELATED"/>
    <property type="match status" value="1"/>
</dbReference>
<evidence type="ECO:0000313" key="4">
    <source>
        <dbReference type="Proteomes" id="UP000011087"/>
    </source>
</evidence>
<reference evidence="4" key="2">
    <citation type="submission" date="2012-11" db="EMBL/GenBank/DDBJ databases">
        <authorList>
            <person name="Kuo A."/>
            <person name="Curtis B.A."/>
            <person name="Tanifuji G."/>
            <person name="Burki F."/>
            <person name="Gruber A."/>
            <person name="Irimia M."/>
            <person name="Maruyama S."/>
            <person name="Arias M.C."/>
            <person name="Ball S.G."/>
            <person name="Gile G.H."/>
            <person name="Hirakawa Y."/>
            <person name="Hopkins J.F."/>
            <person name="Rensing S.A."/>
            <person name="Schmutz J."/>
            <person name="Symeonidi A."/>
            <person name="Elias M."/>
            <person name="Eveleigh R.J."/>
            <person name="Herman E.K."/>
            <person name="Klute M.J."/>
            <person name="Nakayama T."/>
            <person name="Obornik M."/>
            <person name="Reyes-Prieto A."/>
            <person name="Armbrust E.V."/>
            <person name="Aves S.J."/>
            <person name="Beiko R.G."/>
            <person name="Coutinho P."/>
            <person name="Dacks J.B."/>
            <person name="Durnford D.G."/>
            <person name="Fast N.M."/>
            <person name="Green B.R."/>
            <person name="Grisdale C."/>
            <person name="Hempe F."/>
            <person name="Henrissat B."/>
            <person name="Hoppner M.P."/>
            <person name="Ishida K.-I."/>
            <person name="Kim E."/>
            <person name="Koreny L."/>
            <person name="Kroth P.G."/>
            <person name="Liu Y."/>
            <person name="Malik S.-B."/>
            <person name="Maier U.G."/>
            <person name="McRose D."/>
            <person name="Mock T."/>
            <person name="Neilson J.A."/>
            <person name="Onodera N.T."/>
            <person name="Poole A.M."/>
            <person name="Pritham E.J."/>
            <person name="Richards T.A."/>
            <person name="Rocap G."/>
            <person name="Roy S.W."/>
            <person name="Sarai C."/>
            <person name="Schaack S."/>
            <person name="Shirato S."/>
            <person name="Slamovits C.H."/>
            <person name="Spencer D.F."/>
            <person name="Suzuki S."/>
            <person name="Worden A.Z."/>
            <person name="Zauner S."/>
            <person name="Barry K."/>
            <person name="Bell C."/>
            <person name="Bharti A.K."/>
            <person name="Crow J.A."/>
            <person name="Grimwood J."/>
            <person name="Kramer R."/>
            <person name="Lindquist E."/>
            <person name="Lucas S."/>
            <person name="Salamov A."/>
            <person name="McFadden G.I."/>
            <person name="Lane C.E."/>
            <person name="Keeling P.J."/>
            <person name="Gray M.W."/>
            <person name="Grigoriev I.V."/>
            <person name="Archibald J.M."/>
        </authorList>
    </citation>
    <scope>NUCLEOTIDE SEQUENCE</scope>
    <source>
        <strain evidence="4">CCMP2712</strain>
    </source>
</reference>
<dbReference type="Proteomes" id="UP000011087">
    <property type="component" value="Unassembled WGS sequence"/>
</dbReference>
<keyword evidence="4" id="KW-1185">Reference proteome</keyword>
<dbReference type="HOGENOM" id="CLU_027018_0_2_1"/>
<dbReference type="OrthoDB" id="25498at2759"/>
<dbReference type="PaxDb" id="55529-EKX31660"/>
<dbReference type="OMA" id="EYFVHFH"/>
<dbReference type="Pfam" id="PF01398">
    <property type="entry name" value="JAB"/>
    <property type="match status" value="1"/>
</dbReference>
<gene>
    <name evidence="2" type="ORF">GUITHDRAFT_156517</name>
</gene>
<dbReference type="Gene3D" id="3.40.140.10">
    <property type="entry name" value="Cytidine Deaminase, domain 2"/>
    <property type="match status" value="1"/>
</dbReference>
<dbReference type="RefSeq" id="XP_005818640.1">
    <property type="nucleotide sequence ID" value="XM_005818583.1"/>
</dbReference>
<protein>
    <submittedName>
        <fullName evidence="2">Translation initiation factor 3, subunit F</fullName>
    </submittedName>
</protein>
<dbReference type="GO" id="GO:0031369">
    <property type="term" value="F:translation initiation factor binding"/>
    <property type="evidence" value="ECO:0007669"/>
    <property type="project" value="TreeGrafter"/>
</dbReference>
<dbReference type="GO" id="GO:0003743">
    <property type="term" value="F:translation initiation factor activity"/>
    <property type="evidence" value="ECO:0007669"/>
    <property type="project" value="UniProtKB-KW"/>
</dbReference>
<sequence length="299" mass="32983">MEPGFLQLSTPSATHCHLHPLVMFQVLDHHTRRNDETGRVVGALLGSANADGSVAIRNSFPMNHDDVTHQDFGLFFNTMEALHQKVNAREHVVGWYTTTKSTDDDKDEVGEEDVALHSFFEEKVGEKHACVLVRVDCNIQRASKLGVSAFTSSNMSLRSDKTAPELVLGKCFSRVTCHIRAYEAERIGVDFITHNTIGQGGGEVLGTDLEKLESSMHKLMMMIDQSIQHVDDVLDGNVEADTKVGRALAETIAMVPEMSAAEFDTSFSKGLQDILMVQYLAAVTQAQISFWQKLQSMGA</sequence>
<dbReference type="EMBL" id="JH993250">
    <property type="protein sequence ID" value="EKX31660.1"/>
    <property type="molecule type" value="Genomic_DNA"/>
</dbReference>
<dbReference type="InterPro" id="IPR000555">
    <property type="entry name" value="JAMM/MPN+_dom"/>
</dbReference>
<keyword evidence="2" id="KW-0648">Protein biosynthesis</keyword>
<dbReference type="KEGG" id="gtt:GUITHDRAFT_156517"/>
<dbReference type="SMART" id="SM00232">
    <property type="entry name" value="JAB_MPN"/>
    <property type="match status" value="1"/>
</dbReference>
<reference evidence="2 4" key="1">
    <citation type="journal article" date="2012" name="Nature">
        <title>Algal genomes reveal evolutionary mosaicism and the fate of nucleomorphs.</title>
        <authorList>
            <consortium name="DOE Joint Genome Institute"/>
            <person name="Curtis B.A."/>
            <person name="Tanifuji G."/>
            <person name="Burki F."/>
            <person name="Gruber A."/>
            <person name="Irimia M."/>
            <person name="Maruyama S."/>
            <person name="Arias M.C."/>
            <person name="Ball S.G."/>
            <person name="Gile G.H."/>
            <person name="Hirakawa Y."/>
            <person name="Hopkins J.F."/>
            <person name="Kuo A."/>
            <person name="Rensing S.A."/>
            <person name="Schmutz J."/>
            <person name="Symeonidi A."/>
            <person name="Elias M."/>
            <person name="Eveleigh R.J."/>
            <person name="Herman E.K."/>
            <person name="Klute M.J."/>
            <person name="Nakayama T."/>
            <person name="Obornik M."/>
            <person name="Reyes-Prieto A."/>
            <person name="Armbrust E.V."/>
            <person name="Aves S.J."/>
            <person name="Beiko R.G."/>
            <person name="Coutinho P."/>
            <person name="Dacks J.B."/>
            <person name="Durnford D.G."/>
            <person name="Fast N.M."/>
            <person name="Green B.R."/>
            <person name="Grisdale C.J."/>
            <person name="Hempel F."/>
            <person name="Henrissat B."/>
            <person name="Hoppner M.P."/>
            <person name="Ishida K."/>
            <person name="Kim E."/>
            <person name="Koreny L."/>
            <person name="Kroth P.G."/>
            <person name="Liu Y."/>
            <person name="Malik S.B."/>
            <person name="Maier U.G."/>
            <person name="McRose D."/>
            <person name="Mock T."/>
            <person name="Neilson J.A."/>
            <person name="Onodera N.T."/>
            <person name="Poole A.M."/>
            <person name="Pritham E.J."/>
            <person name="Richards T.A."/>
            <person name="Rocap G."/>
            <person name="Roy S.W."/>
            <person name="Sarai C."/>
            <person name="Schaack S."/>
            <person name="Shirato S."/>
            <person name="Slamovits C.H."/>
            <person name="Spencer D.F."/>
            <person name="Suzuki S."/>
            <person name="Worden A.Z."/>
            <person name="Zauner S."/>
            <person name="Barry K."/>
            <person name="Bell C."/>
            <person name="Bharti A.K."/>
            <person name="Crow J.A."/>
            <person name="Grimwood J."/>
            <person name="Kramer R."/>
            <person name="Lindquist E."/>
            <person name="Lucas S."/>
            <person name="Salamov A."/>
            <person name="McFadden G.I."/>
            <person name="Lane C.E."/>
            <person name="Keeling P.J."/>
            <person name="Gray M.W."/>
            <person name="Grigoriev I.V."/>
            <person name="Archibald J.M."/>
        </authorList>
    </citation>
    <scope>NUCLEOTIDE SEQUENCE</scope>
    <source>
        <strain evidence="2 4">CCMP2712</strain>
    </source>
</reference>
<dbReference type="InterPro" id="IPR024969">
    <property type="entry name" value="EIF3F/CSN6-like_C"/>
</dbReference>
<dbReference type="GO" id="GO:0071541">
    <property type="term" value="C:eukaryotic translation initiation factor 3 complex, eIF3m"/>
    <property type="evidence" value="ECO:0007669"/>
    <property type="project" value="TreeGrafter"/>
</dbReference>